<evidence type="ECO:0000313" key="1">
    <source>
        <dbReference type="EMBL" id="KIJ93137.1"/>
    </source>
</evidence>
<gene>
    <name evidence="1" type="ORF">K443DRAFT_112531</name>
</gene>
<protein>
    <submittedName>
        <fullName evidence="1">Unplaced genomic scaffold K443scaffold_328, whole genome shotgun sequence</fullName>
    </submittedName>
</protein>
<evidence type="ECO:0000313" key="2">
    <source>
        <dbReference type="Proteomes" id="UP000054477"/>
    </source>
</evidence>
<dbReference type="Proteomes" id="UP000054477">
    <property type="component" value="Unassembled WGS sequence"/>
</dbReference>
<dbReference type="EMBL" id="KN838863">
    <property type="protein sequence ID" value="KIJ93137.1"/>
    <property type="molecule type" value="Genomic_DNA"/>
</dbReference>
<dbReference type="AlphaFoldDB" id="A0A0C9XA17"/>
<reference evidence="2" key="2">
    <citation type="submission" date="2015-01" db="EMBL/GenBank/DDBJ databases">
        <title>Evolutionary Origins and Diversification of the Mycorrhizal Mutualists.</title>
        <authorList>
            <consortium name="DOE Joint Genome Institute"/>
            <consortium name="Mycorrhizal Genomics Consortium"/>
            <person name="Kohler A."/>
            <person name="Kuo A."/>
            <person name="Nagy L.G."/>
            <person name="Floudas D."/>
            <person name="Copeland A."/>
            <person name="Barry K.W."/>
            <person name="Cichocki N."/>
            <person name="Veneault-Fourrey C."/>
            <person name="LaButti K."/>
            <person name="Lindquist E.A."/>
            <person name="Lipzen A."/>
            <person name="Lundell T."/>
            <person name="Morin E."/>
            <person name="Murat C."/>
            <person name="Riley R."/>
            <person name="Ohm R."/>
            <person name="Sun H."/>
            <person name="Tunlid A."/>
            <person name="Henrissat B."/>
            <person name="Grigoriev I.V."/>
            <person name="Hibbett D.S."/>
            <person name="Martin F."/>
        </authorList>
    </citation>
    <scope>NUCLEOTIDE SEQUENCE [LARGE SCALE GENOMIC DNA]</scope>
    <source>
        <strain evidence="2">LaAM-08-1</strain>
    </source>
</reference>
<keyword evidence="2" id="KW-1185">Reference proteome</keyword>
<sequence>MGLATTDAPELGHAKVFMAIVSDLKQEGAKGTIPMCLYCQISLFSSAMPPRC</sequence>
<reference evidence="1 2" key="1">
    <citation type="submission" date="2014-04" db="EMBL/GenBank/DDBJ databases">
        <authorList>
            <consortium name="DOE Joint Genome Institute"/>
            <person name="Kuo A."/>
            <person name="Kohler A."/>
            <person name="Nagy L.G."/>
            <person name="Floudas D."/>
            <person name="Copeland A."/>
            <person name="Barry K.W."/>
            <person name="Cichocki N."/>
            <person name="Veneault-Fourrey C."/>
            <person name="LaButti K."/>
            <person name="Lindquist E.A."/>
            <person name="Lipzen A."/>
            <person name="Lundell T."/>
            <person name="Morin E."/>
            <person name="Murat C."/>
            <person name="Sun H."/>
            <person name="Tunlid A."/>
            <person name="Henrissat B."/>
            <person name="Grigoriev I.V."/>
            <person name="Hibbett D.S."/>
            <person name="Martin F."/>
            <person name="Nordberg H.P."/>
            <person name="Cantor M.N."/>
            <person name="Hua S.X."/>
        </authorList>
    </citation>
    <scope>NUCLEOTIDE SEQUENCE [LARGE SCALE GENOMIC DNA]</scope>
    <source>
        <strain evidence="1 2">LaAM-08-1</strain>
    </source>
</reference>
<proteinExistence type="predicted"/>
<name>A0A0C9XA17_9AGAR</name>
<accession>A0A0C9XA17</accession>
<organism evidence="1 2">
    <name type="scientific">Laccaria amethystina LaAM-08-1</name>
    <dbReference type="NCBI Taxonomy" id="1095629"/>
    <lineage>
        <taxon>Eukaryota</taxon>
        <taxon>Fungi</taxon>
        <taxon>Dikarya</taxon>
        <taxon>Basidiomycota</taxon>
        <taxon>Agaricomycotina</taxon>
        <taxon>Agaricomycetes</taxon>
        <taxon>Agaricomycetidae</taxon>
        <taxon>Agaricales</taxon>
        <taxon>Agaricineae</taxon>
        <taxon>Hydnangiaceae</taxon>
        <taxon>Laccaria</taxon>
    </lineage>
</organism>
<dbReference type="HOGENOM" id="CLU_3087616_0_0_1"/>